<feature type="compositionally biased region" description="Acidic residues" evidence="1">
    <location>
        <begin position="333"/>
        <end position="343"/>
    </location>
</feature>
<name>A0A8B6ELS9_MYTGA</name>
<dbReference type="EMBL" id="UYJE01005376">
    <property type="protein sequence ID" value="VDI36920.1"/>
    <property type="molecule type" value="Genomic_DNA"/>
</dbReference>
<evidence type="ECO:0000256" key="1">
    <source>
        <dbReference type="SAM" id="MobiDB-lite"/>
    </source>
</evidence>
<comment type="caution">
    <text evidence="2">The sequence shown here is derived from an EMBL/GenBank/DDBJ whole genome shotgun (WGS) entry which is preliminary data.</text>
</comment>
<protein>
    <submittedName>
        <fullName evidence="2">Uncharacterized protein</fullName>
    </submittedName>
</protein>
<evidence type="ECO:0000313" key="3">
    <source>
        <dbReference type="Proteomes" id="UP000596742"/>
    </source>
</evidence>
<feature type="region of interest" description="Disordered" evidence="1">
    <location>
        <begin position="201"/>
        <end position="370"/>
    </location>
</feature>
<accession>A0A8B6ELS9</accession>
<feature type="compositionally biased region" description="Polar residues" evidence="1">
    <location>
        <begin position="252"/>
        <end position="269"/>
    </location>
</feature>
<proteinExistence type="predicted"/>
<dbReference type="AlphaFoldDB" id="A0A8B6ELS9"/>
<keyword evidence="3" id="KW-1185">Reference proteome</keyword>
<reference evidence="2" key="1">
    <citation type="submission" date="2018-11" db="EMBL/GenBank/DDBJ databases">
        <authorList>
            <person name="Alioto T."/>
            <person name="Alioto T."/>
        </authorList>
    </citation>
    <scope>NUCLEOTIDE SEQUENCE</scope>
</reference>
<organism evidence="2 3">
    <name type="scientific">Mytilus galloprovincialis</name>
    <name type="common">Mediterranean mussel</name>
    <dbReference type="NCBI Taxonomy" id="29158"/>
    <lineage>
        <taxon>Eukaryota</taxon>
        <taxon>Metazoa</taxon>
        <taxon>Spiralia</taxon>
        <taxon>Lophotrochozoa</taxon>
        <taxon>Mollusca</taxon>
        <taxon>Bivalvia</taxon>
        <taxon>Autobranchia</taxon>
        <taxon>Pteriomorphia</taxon>
        <taxon>Mytilida</taxon>
        <taxon>Mytiloidea</taxon>
        <taxon>Mytilidae</taxon>
        <taxon>Mytilinae</taxon>
        <taxon>Mytilus</taxon>
    </lineage>
</organism>
<feature type="compositionally biased region" description="Polar residues" evidence="1">
    <location>
        <begin position="207"/>
        <end position="245"/>
    </location>
</feature>
<evidence type="ECO:0000313" key="2">
    <source>
        <dbReference type="EMBL" id="VDI36920.1"/>
    </source>
</evidence>
<gene>
    <name evidence="2" type="ORF">MGAL_10B042829</name>
</gene>
<feature type="compositionally biased region" description="Basic residues" evidence="1">
    <location>
        <begin position="295"/>
        <end position="305"/>
    </location>
</feature>
<dbReference type="Proteomes" id="UP000596742">
    <property type="component" value="Unassembled WGS sequence"/>
</dbReference>
<sequence length="523" mass="59657">MPDSCLWILVLYSTDKQNDKCLEACLILLMHVISQEMYTFSSTKFIESREEEESREEKLKPGEKRNYDNKYQERNCKINALQKSKSRIVKNLQKFATKLEREQVYEPVDTLFLIRRKGSKVIKAFGYGEMIKRFSEGLPITDKLPYSHRKKLPTMPEVTPDQEVILLTPEKDPFNFGVGSGRNLAREQKEMLEQMEINVTPADVNVLPSTSTCNTNRPGTSSEPSNTNRPSTSNEPSNTNRPSTSNEHDESSNTNRPSTSYDPSSSNFDIRSAKRALYAESRKDRSNQITGHARGGVRGKGKGRGKSSAIRGRGRGRETTSNLPQKRKKMSDLFDEQSDEDDEPVTKKQKTCSHTSEIVEDSEEESQKESLLSVSQTEQLLEEMADPMIQDLLLLQVNNSEGLLTFSVEEKKTEGNKTEENEDNGEKNMVGQYVGVAYSDKMFLGQIIGKDGLMCQVNCMEQSSSKNSFKWPSKEDQDTVDQKFIFETDIDIYARDSSGRVWSINNFEQVLQKYENYCKKYFQ</sequence>